<evidence type="ECO:0000256" key="3">
    <source>
        <dbReference type="ARBA" id="ARBA00005641"/>
    </source>
</evidence>
<evidence type="ECO:0000256" key="4">
    <source>
        <dbReference type="ARBA" id="ARBA00012706"/>
    </source>
</evidence>
<feature type="region of interest" description="Disordered" evidence="9">
    <location>
        <begin position="569"/>
        <end position="588"/>
    </location>
</feature>
<keyword evidence="8" id="KW-0326">Glycosidase</keyword>
<evidence type="ECO:0000313" key="13">
    <source>
        <dbReference type="Proteomes" id="UP000019335"/>
    </source>
</evidence>
<gene>
    <name evidence="12" type="ORF">Naga_100033g10</name>
</gene>
<sequence>MQSLALKPHRLPQVAPTLPFVRNGFQCVNEATMVQPCQNSTRKKYRCFIQLAILTIPALMLLFPEVKDRLGSSGFFPSVHRNLKHDMHSSAAKSFHGAKDALDQFVVRKKDRLFLNGEAFRFISFNVPNLHVVEDETWHRVSQWEQEDALETISRMGGQVVRIYPMSIVGGLNNGTYTHILGKGMYNEALFQDLDRLLVVAHRLEIRVIIPFIDHWEWWGGVSQFARLFNASFSDFYESPLIKAGFLDFVEYLLMRKNTLTGQLYRDDPTILAWETGNELDYVNDDTPHTNTHLSAPLMLPSLAVMDKWTSELAAFLKKRDPNHLVIDGRLLNNRDVSRMQLLDPHIDLISDHFYPNTDFSFEARLTRMLSFSKRHKPFLVGEFGMVSSQTMDALAKRVIEEPAVAGALLWSLRSHSAQGGFYWHYEYDDFWAYHYLGFDSNPGTEEKKVMAVVEKHAYAIRNQTVPAPTIPRPPKLIDGSTTQAIAWQGSVGAQHYELERKEVALGYQLDTGMTASGADRTSTWQEGKWIRISNNLSDSMNPYVPFMDATAQPGKIYEYRIYAVSSAGRSAPSPTMSIHASSAASRP</sequence>
<dbReference type="Proteomes" id="UP000019335">
    <property type="component" value="Chromosome 1"/>
</dbReference>
<dbReference type="InterPro" id="IPR036116">
    <property type="entry name" value="FN3_sf"/>
</dbReference>
<evidence type="ECO:0000313" key="12">
    <source>
        <dbReference type="EMBL" id="EWM30572.1"/>
    </source>
</evidence>
<dbReference type="InterPro" id="IPR045053">
    <property type="entry name" value="MAN-like"/>
</dbReference>
<keyword evidence="7" id="KW-0378">Hydrolase</keyword>
<dbReference type="SUPFAM" id="SSF49265">
    <property type="entry name" value="Fibronectin type III"/>
    <property type="match status" value="1"/>
</dbReference>
<keyword evidence="10" id="KW-0472">Membrane</keyword>
<reference evidence="12 13" key="1">
    <citation type="journal article" date="2014" name="Mol. Plant">
        <title>Chromosome Scale Genome Assembly and Transcriptome Profiling of Nannochloropsis gaditana in Nitrogen Depletion.</title>
        <authorList>
            <person name="Corteggiani Carpinelli E."/>
            <person name="Telatin A."/>
            <person name="Vitulo N."/>
            <person name="Forcato C."/>
            <person name="D'Angelo M."/>
            <person name="Schiavon R."/>
            <person name="Vezzi A."/>
            <person name="Giacometti G.M."/>
            <person name="Morosinotto T."/>
            <person name="Valle G."/>
        </authorList>
    </citation>
    <scope>NUCLEOTIDE SEQUENCE [LARGE SCALE GENOMIC DNA]</scope>
    <source>
        <strain evidence="12 13">B-31</strain>
    </source>
</reference>
<dbReference type="EC" id="3.2.1.78" evidence="4"/>
<dbReference type="Pfam" id="PF26410">
    <property type="entry name" value="GH5_mannosidase"/>
    <property type="match status" value="1"/>
</dbReference>
<evidence type="ECO:0000256" key="10">
    <source>
        <dbReference type="SAM" id="Phobius"/>
    </source>
</evidence>
<dbReference type="InterPro" id="IPR003961">
    <property type="entry name" value="FN3_dom"/>
</dbReference>
<evidence type="ECO:0000259" key="11">
    <source>
        <dbReference type="Pfam" id="PF26410"/>
    </source>
</evidence>
<keyword evidence="10" id="KW-0812">Transmembrane</keyword>
<dbReference type="InterPro" id="IPR017853">
    <property type="entry name" value="GH"/>
</dbReference>
<accession>W7TWZ2</accession>
<feature type="domain" description="Glycoside hydrolase family 5" evidence="11">
    <location>
        <begin position="104"/>
        <end position="357"/>
    </location>
</feature>
<evidence type="ECO:0000256" key="1">
    <source>
        <dbReference type="ARBA" id="ARBA00001678"/>
    </source>
</evidence>
<dbReference type="Gene3D" id="2.60.40.10">
    <property type="entry name" value="Immunoglobulins"/>
    <property type="match status" value="1"/>
</dbReference>
<dbReference type="PANTHER" id="PTHR31451">
    <property type="match status" value="1"/>
</dbReference>
<evidence type="ECO:0000256" key="9">
    <source>
        <dbReference type="SAM" id="MobiDB-lite"/>
    </source>
</evidence>
<comment type="caution">
    <text evidence="12">The sequence shown here is derived from an EMBL/GenBank/DDBJ whole genome shotgun (WGS) entry which is preliminary data.</text>
</comment>
<comment type="similarity">
    <text evidence="3">Belongs to the glycosyl hydrolase 5 (cellulase A) family.</text>
</comment>
<feature type="transmembrane region" description="Helical" evidence="10">
    <location>
        <begin position="45"/>
        <end position="63"/>
    </location>
</feature>
<dbReference type="EMBL" id="AZIL01000030">
    <property type="protein sequence ID" value="EWM30572.1"/>
    <property type="molecule type" value="Genomic_DNA"/>
</dbReference>
<dbReference type="PANTHER" id="PTHR31451:SF39">
    <property type="entry name" value="MANNAN ENDO-1,4-BETA-MANNOSIDASE 1"/>
    <property type="match status" value="1"/>
</dbReference>
<comment type="catalytic activity">
    <reaction evidence="1">
        <text>Random hydrolysis of (1-&gt;4)-beta-D-mannosidic linkages in mannans, galactomannans and glucomannans.</text>
        <dbReference type="EC" id="3.2.1.78"/>
    </reaction>
</comment>
<dbReference type="AlphaFoldDB" id="W7TWZ2"/>
<dbReference type="GO" id="GO:0005576">
    <property type="term" value="C:extracellular region"/>
    <property type="evidence" value="ECO:0007669"/>
    <property type="project" value="UniProtKB-SubCell"/>
</dbReference>
<feature type="compositionally biased region" description="Polar residues" evidence="9">
    <location>
        <begin position="573"/>
        <end position="588"/>
    </location>
</feature>
<dbReference type="SUPFAM" id="SSF51445">
    <property type="entry name" value="(Trans)glycosidases"/>
    <property type="match status" value="1"/>
</dbReference>
<evidence type="ECO:0000256" key="6">
    <source>
        <dbReference type="ARBA" id="ARBA00022729"/>
    </source>
</evidence>
<keyword evidence="13" id="KW-1185">Reference proteome</keyword>
<keyword evidence="10" id="KW-1133">Transmembrane helix</keyword>
<evidence type="ECO:0000256" key="2">
    <source>
        <dbReference type="ARBA" id="ARBA00004613"/>
    </source>
</evidence>
<proteinExistence type="inferred from homology"/>
<dbReference type="InterPro" id="IPR013783">
    <property type="entry name" value="Ig-like_fold"/>
</dbReference>
<dbReference type="GO" id="GO:0016985">
    <property type="term" value="F:mannan endo-1,4-beta-mannosidase activity"/>
    <property type="evidence" value="ECO:0007669"/>
    <property type="project" value="UniProtKB-EC"/>
</dbReference>
<dbReference type="Gene3D" id="3.20.20.80">
    <property type="entry name" value="Glycosidases"/>
    <property type="match status" value="1"/>
</dbReference>
<evidence type="ECO:0000256" key="8">
    <source>
        <dbReference type="ARBA" id="ARBA00023295"/>
    </source>
</evidence>
<name>W7TWZ2_9STRA</name>
<dbReference type="OrthoDB" id="406631at2759"/>
<dbReference type="InterPro" id="IPR001547">
    <property type="entry name" value="Glyco_hydro_5"/>
</dbReference>
<keyword evidence="5" id="KW-0964">Secreted</keyword>
<keyword evidence="6" id="KW-0732">Signal</keyword>
<evidence type="ECO:0000256" key="7">
    <source>
        <dbReference type="ARBA" id="ARBA00022801"/>
    </source>
</evidence>
<dbReference type="GO" id="GO:0000272">
    <property type="term" value="P:polysaccharide catabolic process"/>
    <property type="evidence" value="ECO:0007669"/>
    <property type="project" value="InterPro"/>
</dbReference>
<protein>
    <recommendedName>
        <fullName evidence="4">mannan endo-1,4-beta-mannosidase</fullName>
        <ecNumber evidence="4">3.2.1.78</ecNumber>
    </recommendedName>
</protein>
<comment type="subcellular location">
    <subcellularLocation>
        <location evidence="2">Secreted</location>
    </subcellularLocation>
</comment>
<evidence type="ECO:0000256" key="5">
    <source>
        <dbReference type="ARBA" id="ARBA00022525"/>
    </source>
</evidence>
<dbReference type="CDD" id="cd00063">
    <property type="entry name" value="FN3"/>
    <property type="match status" value="1"/>
</dbReference>
<organism evidence="12 13">
    <name type="scientific">Nannochloropsis gaditana</name>
    <dbReference type="NCBI Taxonomy" id="72520"/>
    <lineage>
        <taxon>Eukaryota</taxon>
        <taxon>Sar</taxon>
        <taxon>Stramenopiles</taxon>
        <taxon>Ochrophyta</taxon>
        <taxon>Eustigmatophyceae</taxon>
        <taxon>Eustigmatales</taxon>
        <taxon>Monodopsidaceae</taxon>
        <taxon>Nannochloropsis</taxon>
    </lineage>
</organism>